<evidence type="ECO:0000313" key="2">
    <source>
        <dbReference type="EMBL" id="CAJ1410530.1"/>
    </source>
</evidence>
<dbReference type="InterPro" id="IPR036383">
    <property type="entry name" value="TSP1_rpt_sf"/>
</dbReference>
<dbReference type="PROSITE" id="PS50092">
    <property type="entry name" value="TSP1"/>
    <property type="match status" value="1"/>
</dbReference>
<dbReference type="Pfam" id="PF00090">
    <property type="entry name" value="TSP_1"/>
    <property type="match status" value="1"/>
</dbReference>
<keyword evidence="3" id="KW-1185">Reference proteome</keyword>
<feature type="non-terminal residue" evidence="2">
    <location>
        <position position="1"/>
    </location>
</feature>
<dbReference type="Gene3D" id="2.20.100.10">
    <property type="entry name" value="Thrombospondin type-1 (TSP1) repeat"/>
    <property type="match status" value="1"/>
</dbReference>
<feature type="non-terminal residue" evidence="2">
    <location>
        <position position="69"/>
    </location>
</feature>
<accession>A0AA36JQH3</accession>
<evidence type="ECO:0000313" key="3">
    <source>
        <dbReference type="Proteomes" id="UP001178507"/>
    </source>
</evidence>
<sequence length="69" mass="7368">RTVKISNDFGGAPCGNLADEKSGPDPDASPGTWGGCTNFCMDCQLSEWTEWSDCTKTCASGSSSREREE</sequence>
<comment type="caution">
    <text evidence="2">The sequence shown here is derived from an EMBL/GenBank/DDBJ whole genome shotgun (WGS) entry which is preliminary data.</text>
</comment>
<dbReference type="SUPFAM" id="SSF82895">
    <property type="entry name" value="TSP-1 type 1 repeat"/>
    <property type="match status" value="1"/>
</dbReference>
<dbReference type="Proteomes" id="UP001178507">
    <property type="component" value="Unassembled WGS sequence"/>
</dbReference>
<protein>
    <submittedName>
        <fullName evidence="2">Uncharacterized protein</fullName>
    </submittedName>
</protein>
<reference evidence="2" key="1">
    <citation type="submission" date="2023-08" db="EMBL/GenBank/DDBJ databases">
        <authorList>
            <person name="Chen Y."/>
            <person name="Shah S."/>
            <person name="Dougan E. K."/>
            <person name="Thang M."/>
            <person name="Chan C."/>
        </authorList>
    </citation>
    <scope>NUCLEOTIDE SEQUENCE</scope>
</reference>
<dbReference type="InterPro" id="IPR000884">
    <property type="entry name" value="TSP1_rpt"/>
</dbReference>
<gene>
    <name evidence="2" type="ORF">EVOR1521_LOCUS31337</name>
</gene>
<proteinExistence type="predicted"/>
<name>A0AA36JQH3_9DINO</name>
<organism evidence="2 3">
    <name type="scientific">Effrenium voratum</name>
    <dbReference type="NCBI Taxonomy" id="2562239"/>
    <lineage>
        <taxon>Eukaryota</taxon>
        <taxon>Sar</taxon>
        <taxon>Alveolata</taxon>
        <taxon>Dinophyceae</taxon>
        <taxon>Suessiales</taxon>
        <taxon>Symbiodiniaceae</taxon>
        <taxon>Effrenium</taxon>
    </lineage>
</organism>
<evidence type="ECO:0000256" key="1">
    <source>
        <dbReference type="SAM" id="MobiDB-lite"/>
    </source>
</evidence>
<dbReference type="AlphaFoldDB" id="A0AA36JQH3"/>
<feature type="region of interest" description="Disordered" evidence="1">
    <location>
        <begin position="1"/>
        <end position="29"/>
    </location>
</feature>
<dbReference type="EMBL" id="CAUJNA010003823">
    <property type="protein sequence ID" value="CAJ1410530.1"/>
    <property type="molecule type" value="Genomic_DNA"/>
</dbReference>